<evidence type="ECO:0000256" key="4">
    <source>
        <dbReference type="ARBA" id="ARBA00022553"/>
    </source>
</evidence>
<dbReference type="InterPro" id="IPR001227">
    <property type="entry name" value="Ac_transferase_dom_sf"/>
</dbReference>
<dbReference type="Gene3D" id="3.40.47.10">
    <property type="match status" value="1"/>
</dbReference>
<evidence type="ECO:0000256" key="6">
    <source>
        <dbReference type="ARBA" id="ARBA00022679"/>
    </source>
</evidence>
<dbReference type="GO" id="GO:0005737">
    <property type="term" value="C:cytoplasm"/>
    <property type="evidence" value="ECO:0007669"/>
    <property type="project" value="TreeGrafter"/>
</dbReference>
<dbReference type="EMBL" id="JACIEC010000005">
    <property type="protein sequence ID" value="MBB4145146.1"/>
    <property type="molecule type" value="Genomic_DNA"/>
</dbReference>
<dbReference type="PROSITE" id="PS00606">
    <property type="entry name" value="KS3_1"/>
    <property type="match status" value="1"/>
</dbReference>
<dbReference type="FunFam" id="3.40.50.12780:FF:000013">
    <property type="entry name" value="Long-chain-fatty-acid--AMP ligase FadD32"/>
    <property type="match status" value="1"/>
</dbReference>
<dbReference type="Gene3D" id="3.30.559.10">
    <property type="entry name" value="Chloramphenicol acetyltransferase-like domain"/>
    <property type="match status" value="2"/>
</dbReference>
<dbReference type="InterPro" id="IPR042099">
    <property type="entry name" value="ANL_N_sf"/>
</dbReference>
<dbReference type="InterPro" id="IPR014031">
    <property type="entry name" value="Ketoacyl_synth_C"/>
</dbReference>
<dbReference type="InterPro" id="IPR020845">
    <property type="entry name" value="AMP-binding_CS"/>
</dbReference>
<dbReference type="Gene3D" id="3.40.50.12780">
    <property type="entry name" value="N-terminal domain of ligase-like"/>
    <property type="match status" value="1"/>
</dbReference>
<dbReference type="InterPro" id="IPR045851">
    <property type="entry name" value="AMP-bd_C_sf"/>
</dbReference>
<evidence type="ECO:0000256" key="12">
    <source>
        <dbReference type="ARBA" id="ARBA00029443"/>
    </source>
</evidence>
<dbReference type="InterPro" id="IPR009081">
    <property type="entry name" value="PP-bd_ACP"/>
</dbReference>
<dbReference type="InterPro" id="IPR010071">
    <property type="entry name" value="AA_adenyl_dom"/>
</dbReference>
<keyword evidence="8" id="KW-0677">Repeat</keyword>
<dbReference type="InterPro" id="IPR036291">
    <property type="entry name" value="NAD(P)-bd_dom_sf"/>
</dbReference>
<dbReference type="InterPro" id="IPR000873">
    <property type="entry name" value="AMP-dep_synth/lig_dom"/>
</dbReference>
<dbReference type="InterPro" id="IPR016035">
    <property type="entry name" value="Acyl_Trfase/lysoPLipase"/>
</dbReference>
<dbReference type="GO" id="GO:0004315">
    <property type="term" value="F:3-oxoacyl-[acyl-carrier-protein] synthase activity"/>
    <property type="evidence" value="ECO:0007669"/>
    <property type="project" value="InterPro"/>
</dbReference>
<feature type="domain" description="Carrier" evidence="14">
    <location>
        <begin position="2041"/>
        <end position="2119"/>
    </location>
</feature>
<evidence type="ECO:0000256" key="3">
    <source>
        <dbReference type="ARBA" id="ARBA00022450"/>
    </source>
</evidence>
<dbReference type="Pfam" id="PF08659">
    <property type="entry name" value="KR"/>
    <property type="match status" value="1"/>
</dbReference>
<dbReference type="InterPro" id="IPR001242">
    <property type="entry name" value="Condensation_dom"/>
</dbReference>
<evidence type="ECO:0000256" key="1">
    <source>
        <dbReference type="ARBA" id="ARBA00001957"/>
    </source>
</evidence>
<dbReference type="Pfam" id="PF00698">
    <property type="entry name" value="Acyl_transf_1"/>
    <property type="match status" value="1"/>
</dbReference>
<dbReference type="SUPFAM" id="SSF51735">
    <property type="entry name" value="NAD(P)-binding Rossmann-fold domains"/>
    <property type="match status" value="2"/>
</dbReference>
<dbReference type="GO" id="GO:0006633">
    <property type="term" value="P:fatty acid biosynthetic process"/>
    <property type="evidence" value="ECO:0007669"/>
    <property type="project" value="InterPro"/>
</dbReference>
<dbReference type="SUPFAM" id="SSF52777">
    <property type="entry name" value="CoA-dependent acyltransferases"/>
    <property type="match status" value="4"/>
</dbReference>
<dbReference type="SUPFAM" id="SSF55048">
    <property type="entry name" value="Probable ACP-binding domain of malonyl-CoA ACP transacylase"/>
    <property type="match status" value="1"/>
</dbReference>
<dbReference type="Pfam" id="PF00501">
    <property type="entry name" value="AMP-binding"/>
    <property type="match status" value="2"/>
</dbReference>
<dbReference type="Gene3D" id="3.40.50.720">
    <property type="entry name" value="NAD(P)-binding Rossmann-like Domain"/>
    <property type="match status" value="1"/>
</dbReference>
<keyword evidence="9" id="KW-0276">Fatty acid metabolism</keyword>
<gene>
    <name evidence="16" type="ORF">GGQ72_003708</name>
</gene>
<keyword evidence="11" id="KW-0511">Multifunctional enzyme</keyword>
<dbReference type="InterPro" id="IPR057737">
    <property type="entry name" value="Condensation_MtbB-like"/>
</dbReference>
<dbReference type="SUPFAM" id="SSF52151">
    <property type="entry name" value="FabD/lysophospholipase-like"/>
    <property type="match status" value="1"/>
</dbReference>
<dbReference type="Gene3D" id="2.30.38.10">
    <property type="entry name" value="Luciferase, Domain 3"/>
    <property type="match status" value="1"/>
</dbReference>
<dbReference type="PROSITE" id="PS00455">
    <property type="entry name" value="AMP_BINDING"/>
    <property type="match status" value="2"/>
</dbReference>
<evidence type="ECO:0000256" key="2">
    <source>
        <dbReference type="ARBA" id="ARBA00006432"/>
    </source>
</evidence>
<evidence type="ECO:0000259" key="15">
    <source>
        <dbReference type="PROSITE" id="PS52004"/>
    </source>
</evidence>
<dbReference type="Proteomes" id="UP000519897">
    <property type="component" value="Unassembled WGS sequence"/>
</dbReference>
<keyword evidence="17" id="KW-1185">Reference proteome</keyword>
<accession>A0A7W6LJ20</accession>
<sequence length="4159" mass="454084">MSSVHSSQIPTIVSSIEYWARLRGQDIALDYRAVAGAAPQTMSYTQLSATARGLAARLLQIASPRDRTLILLPSGLDYMVALLGGMYAGMVGVPVNLPGTARVARVIEKIRLIAADCRPSVIITSAEVLRDSEAAILTFGEEIGAKLVVLDPPQAECNWRGNMPDGDDTAFLQYTSGSTGDPKGVVNGHAPLMRNLDFIKGLLAPRERPVVASWLPLFHDMGLIMGVLAPLAAGGRAIMMSPGSFVVDPLNWLEVAAQERAGMLPGPAFAMDACVEKYDAVRCRDLDLSALESFVPAAEPVLPRQIKAFYETFAPHGLRWEAIRPAYGLAEATLLVTTSFDMSGPRFQAVDCNALEGGKAVEVLENAASSRTYVSNGAERDGQDVRIIDPQSLEPLNEGEVGEIWVAGDHVAWGYWNKAQATAETFKARPAQPDQADGGYLRTGDLGFVLDGHLYVTGRLKDIMIIRGQCHYPNDLEASLAGAHPNIVGGSAAAFSIIGEDVAEKVVIVQEVRRNDTFDAVDITAVIRDVIAREHGIALHDVVLIRKGTLKRTTSGKVRRADMRRAYQERSLVLAEAIGQGGKAEAGAKTALDHRALFQAEVLLIVRKVLGPAAAQSIDSKASLFSLGFDSLAALQAIAELERRFDVRLPEGLLFEHPNVDALVDWLMRRDDASPTPNIRDAPSRTPAAEPLAIIGLSCLFPGGDEDFADPQLFWKWLLKGGDAVRPLKADRFAPEQEIPGFGACLQRVDGFDAAFFGIGAREAINTDPQQRLLMEATWHALEDAGIVASNIRGTDTGVFIGIGTGDYGHIPFATGDRSHLDPYYGTGTAFAAAAGRLSFFFDWHGPSMAVDTACSASHAAVHYACQSLRLNECGMAIAGGVKLQMLPEIDLVLSRASMLAQDGKCKTFDASADGYVRGEGIGVVVIKRLSDALRDGDPIRAVIRESVLAQDGASAGLSAPNAQAQRRMLERALDRAGWSNLDVDYIELHGTGTRLGDPIEYQALRDVFAGRADNDPLYLGSVKTNIGHLEAGAGIAGLIKTVLALQVSYLPPHLHLKEVNPQIDLSQIPAVLSTSGTAWPKRGERRRAGVTSFGFAGTIGHILLEQAPDLLPAAQPSSLMPAPLLAFSARSRDAIETLRDDYIARLSVPAADANALANGAAFHREHFHEHRIAVVGEDANALCAELTRAVASNGTPSTKRVAFLFTGQGSQFPGMCRSLYECEPVFREAFDAADKAISIHLGRSLAQVVFHGDDALLRNTEFAQPAIFAVEYALARLWRSFGIEPDAMIGHSIGEFAAFVHGGALSLEDAARIVVLRGKLMQRLPEPGAMLAVRLPEQEAQRYADSHGISLAAVNGSTDVVLAGSADAIERAEAAFNSSGVSARRLHVSHAFHSKLMTPMLDAFEVLAGSANAQRSRIDVISTVEGQVLDRGPDALYWRQHAERPVRYADALQVAIARGCDTFIEIGPRPVLTMLTQREAQNLGLTEGLFLASTGPEDRLGLAVRRNLSALYRQGMSFNTEAVFRGERALPADLPLYPFAHKSYWLDYASGKSVNRSLPAPNRDSDQPLPLYRVSWDAVTLPEAGAERPPLIFIGGADDTVSLLSKTAQQAGFDTAHISPDLNPGGTADQQQAVCVWLDALACGGIPDDAALWSLVSYCKDCQQAQRRSRLLILTQGAQGEEATVHPLQSAFWGAVRSLATECPDISLLLVDIAPDVQPPEALAELLPCLDTLFAAQDMLRRDKTGWQSPRIQPAVAQAATEMPDGFTSDGVHLVCGGTGAIGGYLMDWLVASGVRHLVVTGRGEPGALARSTFERYRLAGVDLRYERVDLSDIAAMRAVFERIDQSGLPLRSVFHCAGVGLFDTLETITAEAFSAVVQSKIHGAWVLHELTRERPDLATFALFSSISGIWGSRLQIHYGAANAYQDALVRMRRAQGLPGLAIAWGPWGGKGGLSDLEDDLLDLLRRARINKFEPSRGVATLERLLKTSAGNWVAVDVDWSAFAPLYRAFGRSNLLEHVAPSVQTQETGARPDWKRLSAQERAEIIDRFVTERLQHVLKVDVSSLSDAVDLIGLGLDSILVMDFARIVSRDLGVTCPLRGVFENATPGKLSTYLCRLVGETTELLNSEPEVQLIADVQNRHLPFPLTDLQYAYWIGRDPEHVLGNIACHAYLETETEFPLDLERLETAWNLLVKRHDALRLIVDDTGHQRILPDVPPYHFATQDLTGADEDAIAYHLLETRDELSHQVLDPGIWPMFDIRISRLPGGRDRLHISIDMLINDAMSSQIIWQEWQRLYTSGSPQAAGLQPFEISFRDCVMSTAAPSEAARAQRERDRAYWMDRMADLPPAPQLPLAVAPERIKNPRFVRHQAGLEAARWQRLRERAQAVGVTPAGLLIGVFGEVLSAWSDQARFSLNLTIFDRLASHADVPRLVGDFTCLTLLALDCAGADPLRERLRDVQSRMFESLEHRSYSAVDVIRDINRGRTDGGQLTAPVVFTSQLGLQDPTKGTSENEVFGRHVYGITQTPQVWLDHQAAEQDGALVFNWDVVQGLFPAGMIEDMFQAYQTLLERLADETALWEQPVGDLRPAAQKAVRLQVNATDSDLPLRLLDQLFFDTAERLPDATALITAKGRWTYAALKDWSLRLASRLKGAGLERGERVFIAMEKGPEQAAACLAILSQGGVYVPIDPAMPSPRFARIAAASNARLMLTQARLAGRLPEFSGKILFADEGEQAGGGAALPLPDRSPTDHAYVIYTSGSTGQPKGVLIDHRGACNTVLDINRRFEVTQQDRIFGFSALGFDLSVYDLFGSFAAGAALVLPDAEGTHDPQHWAELVAEHGVTVWNSVPAVCDLLLGEASRKLSSLRLVLLSGDWIPLKLPENLRQAVPQARLIAMGGATEASIWSNWFDVKAVDPAWRSIPYGYPLSNQSYRVLDGRLRDRPDWVIGDLYIGGMGLAVGYESDPERTDAAFIHHPDGERLYRTGDLARYWPDGTIEFLGRRDTQVKIAGHRIELGEIEAALTAHPAVREAVVGVIGSDDTGRRLMGWLLLEEGDAAFHSIEVAVPEEAERIAATLSETADRFIAPIVPSASVSDFAEWQKDVAAACVTAFFHAAGLFDEGDASLSRPEIVEQIALHSDYHGLLLRWLALLEQSGKIRHENGRWIGLLEPASWQALQARGLSLGISEALVVKLEEIAPRLLEVIRGETDPLEVFYDRQGLLSPEKLARQHPCAIATHTAIGSVIQTMADAAGRKLNILEIGARSGAATRDWLAMVDAEVANVTISDPSPLLLDEARADGLDDPRIDWQVLDPSTEPPSALEYRFDVIVAFNSLHRGQNIDHLLSNCRHLLVPGGHLIAVELTTNGPMIDVTAALIERGFGALADLRSDRRQPLLSGAEWCVHLEAAGFAAARAVDPGMNGDLQVLIARNSASVARFQPERVSRYLEGMVPGYMVPRQFMPLKSLPLSANGKVDRKRLPMPNDDRKVEMGLAALATQTERDLASIWSELLGRKDIGRDANFFAAGGDSLIAVRMAERIRSVLGRKVALRDIFSLQELKALAAHIDMMTDRSVRAETPALTVNLHDQFKPFPMTDVQQAYFIGRQPLFPLGGVSTHLFAEIDVTEHSLEALNWAWNKLVQRHGMLRAVIEGDGAQRILPSVPVFSFMTCDIPDGDEQALDMWLRRQRRDMSHRVYDTAQWPLFDIRAAQLPGSVRLLISLDNLICDGRSMVMLLSEWAALARNRNAVLPALELSFRDVVLHRQKQENTPAFATSLEYWVERLADLPAGPSLPLVRSPETLTPPRFCRLEARLEVDRWERFRARAAHNGLSANAALLAAYAASLRQAGGGNFFSLNLTLFRREDIHPQIDLLVGDFTSLLLVPFDARTGGSFKDVAQALQHRLMSDLEHAQVSAVRVMREAARRGGNAQALAVPVVFTSGVGVDNTASDGTTTDWLGRFTGGITQTPQVWIDHQVVERNGELVFNWDYVEELFDAQWIGGVFSLYCEMLERLSADDTTWQELLPPVSGRQPVPAAVAPQVSADAPVMTEGAPVMTEQEADLALEQFITQLLGAEPGLGTLDPERNFFELGATSLTLIRLHQKLRQALERDFPVVALFSHASIRALAGYLSPNASPKPDEGDLTMRHRRAARQLNAQRRRPDAR</sequence>
<dbReference type="CDD" id="cd02440">
    <property type="entry name" value="AdoMet_MTases"/>
    <property type="match status" value="1"/>
</dbReference>
<dbReference type="InterPro" id="IPR057326">
    <property type="entry name" value="KR_dom"/>
</dbReference>
<dbReference type="PANTHER" id="PTHR43775:SF37">
    <property type="entry name" value="SI:DKEY-61P9.11"/>
    <property type="match status" value="1"/>
</dbReference>
<evidence type="ECO:0000256" key="9">
    <source>
        <dbReference type="ARBA" id="ARBA00022832"/>
    </source>
</evidence>
<dbReference type="InterPro" id="IPR013217">
    <property type="entry name" value="Methyltransf_12"/>
</dbReference>
<dbReference type="PROSITE" id="PS50075">
    <property type="entry name" value="CARRIER"/>
    <property type="match status" value="4"/>
</dbReference>
<feature type="domain" description="Carrier" evidence="14">
    <location>
        <begin position="3491"/>
        <end position="3566"/>
    </location>
</feature>
<dbReference type="GO" id="GO:0004312">
    <property type="term" value="F:fatty acid synthase activity"/>
    <property type="evidence" value="ECO:0007669"/>
    <property type="project" value="TreeGrafter"/>
</dbReference>
<dbReference type="Pfam" id="PF00668">
    <property type="entry name" value="Condensation"/>
    <property type="match status" value="2"/>
</dbReference>
<dbReference type="Pfam" id="PF16197">
    <property type="entry name" value="KAsynt_C_assoc"/>
    <property type="match status" value="1"/>
</dbReference>
<keyword evidence="6" id="KW-0808">Transferase</keyword>
<evidence type="ECO:0000256" key="10">
    <source>
        <dbReference type="ARBA" id="ARBA00023098"/>
    </source>
</evidence>
<dbReference type="GO" id="GO:0046872">
    <property type="term" value="F:metal ion binding"/>
    <property type="evidence" value="ECO:0007669"/>
    <property type="project" value="UniProtKB-KW"/>
</dbReference>
<feature type="domain" description="Carrier" evidence="14">
    <location>
        <begin position="596"/>
        <end position="671"/>
    </location>
</feature>
<dbReference type="SMART" id="SM00823">
    <property type="entry name" value="PKS_PP"/>
    <property type="match status" value="4"/>
</dbReference>
<dbReference type="Pfam" id="PF08242">
    <property type="entry name" value="Methyltransf_12"/>
    <property type="match status" value="1"/>
</dbReference>
<keyword evidence="7" id="KW-0479">Metal-binding</keyword>
<dbReference type="NCBIfam" id="TIGR01733">
    <property type="entry name" value="AA-adenyl-dom"/>
    <property type="match status" value="1"/>
</dbReference>
<evidence type="ECO:0000256" key="7">
    <source>
        <dbReference type="ARBA" id="ARBA00022723"/>
    </source>
</evidence>
<dbReference type="InterPro" id="IPR020841">
    <property type="entry name" value="PKS_Beta-ketoAc_synthase_dom"/>
</dbReference>
<dbReference type="GO" id="GO:0009403">
    <property type="term" value="P:toxin biosynthetic process"/>
    <property type="evidence" value="ECO:0007669"/>
    <property type="project" value="UniProtKB-ARBA"/>
</dbReference>
<dbReference type="InterPro" id="IPR006162">
    <property type="entry name" value="Ppantetheine_attach_site"/>
</dbReference>
<dbReference type="Gene3D" id="1.10.1200.10">
    <property type="entry name" value="ACP-like"/>
    <property type="match status" value="4"/>
</dbReference>
<dbReference type="SMART" id="SM00825">
    <property type="entry name" value="PKS_KS"/>
    <property type="match status" value="1"/>
</dbReference>
<protein>
    <submittedName>
        <fullName evidence="16">Amino acid adenylation domain-containing protein</fullName>
    </submittedName>
</protein>
<dbReference type="SUPFAM" id="SSF53901">
    <property type="entry name" value="Thiolase-like"/>
    <property type="match status" value="1"/>
</dbReference>
<dbReference type="InterPro" id="IPR014030">
    <property type="entry name" value="Ketoacyl_synth_N"/>
</dbReference>
<dbReference type="SUPFAM" id="SSF53335">
    <property type="entry name" value="S-adenosyl-L-methionine-dependent methyltransferases"/>
    <property type="match status" value="1"/>
</dbReference>
<dbReference type="InterPro" id="IPR029063">
    <property type="entry name" value="SAM-dependent_MTases_sf"/>
</dbReference>
<dbReference type="Gene3D" id="3.40.366.10">
    <property type="entry name" value="Malonyl-Coenzyme A Acyl Carrier Protein, domain 2"/>
    <property type="match status" value="1"/>
</dbReference>
<evidence type="ECO:0000259" key="14">
    <source>
        <dbReference type="PROSITE" id="PS50075"/>
    </source>
</evidence>
<dbReference type="SMART" id="SM00822">
    <property type="entry name" value="PKS_KR"/>
    <property type="match status" value="1"/>
</dbReference>
<dbReference type="InterPro" id="IPR016039">
    <property type="entry name" value="Thiolase-like"/>
</dbReference>
<proteinExistence type="inferred from homology"/>
<evidence type="ECO:0000313" key="17">
    <source>
        <dbReference type="Proteomes" id="UP000519897"/>
    </source>
</evidence>
<organism evidence="16 17">
    <name type="scientific">Rhizobium rhizoryzae</name>
    <dbReference type="NCBI Taxonomy" id="451876"/>
    <lineage>
        <taxon>Bacteria</taxon>
        <taxon>Pseudomonadati</taxon>
        <taxon>Pseudomonadota</taxon>
        <taxon>Alphaproteobacteria</taxon>
        <taxon>Hyphomicrobiales</taxon>
        <taxon>Rhizobiaceae</taxon>
        <taxon>Rhizobium/Agrobacterium group</taxon>
        <taxon>Rhizobium</taxon>
    </lineage>
</organism>
<dbReference type="Pfam" id="PF23024">
    <property type="entry name" value="AMP-dom_DIP2-like"/>
    <property type="match status" value="1"/>
</dbReference>
<dbReference type="GO" id="GO:0005886">
    <property type="term" value="C:plasma membrane"/>
    <property type="evidence" value="ECO:0007669"/>
    <property type="project" value="TreeGrafter"/>
</dbReference>
<feature type="domain" description="Carrier" evidence="14">
    <location>
        <begin position="4054"/>
        <end position="4129"/>
    </location>
</feature>
<dbReference type="RefSeq" id="WP_165131071.1">
    <property type="nucleotide sequence ID" value="NZ_CP049249.1"/>
</dbReference>
<evidence type="ECO:0000256" key="8">
    <source>
        <dbReference type="ARBA" id="ARBA00022737"/>
    </source>
</evidence>
<dbReference type="InterPro" id="IPR013968">
    <property type="entry name" value="PKS_KR"/>
</dbReference>
<dbReference type="CDD" id="cd00833">
    <property type="entry name" value="PKS"/>
    <property type="match status" value="1"/>
</dbReference>
<dbReference type="SUPFAM" id="SSF56801">
    <property type="entry name" value="Acetyl-CoA synthetase-like"/>
    <property type="match status" value="2"/>
</dbReference>
<dbReference type="GO" id="GO:0071770">
    <property type="term" value="P:DIM/DIP cell wall layer assembly"/>
    <property type="evidence" value="ECO:0007669"/>
    <property type="project" value="TreeGrafter"/>
</dbReference>
<dbReference type="InterPro" id="IPR036736">
    <property type="entry name" value="ACP-like_sf"/>
</dbReference>
<keyword evidence="3" id="KW-0596">Phosphopantetheine</keyword>
<evidence type="ECO:0000313" key="16">
    <source>
        <dbReference type="EMBL" id="MBB4145146.1"/>
    </source>
</evidence>
<dbReference type="PROSITE" id="PS00012">
    <property type="entry name" value="PHOSPHOPANTETHEINE"/>
    <property type="match status" value="2"/>
</dbReference>
<dbReference type="InterPro" id="IPR023213">
    <property type="entry name" value="CAT-like_dom_sf"/>
</dbReference>
<comment type="similarity">
    <text evidence="2">Belongs to the ATP-dependent AMP-binding enzyme family.</text>
</comment>
<evidence type="ECO:0000256" key="11">
    <source>
        <dbReference type="ARBA" id="ARBA00023268"/>
    </source>
</evidence>
<dbReference type="InterPro" id="IPR032821">
    <property type="entry name" value="PKS_assoc"/>
</dbReference>
<dbReference type="InterPro" id="IPR040097">
    <property type="entry name" value="FAAL/FAAC"/>
</dbReference>
<dbReference type="InterPro" id="IPR025110">
    <property type="entry name" value="AMP-bd_C"/>
</dbReference>
<dbReference type="InterPro" id="IPR050091">
    <property type="entry name" value="PKS_NRPS_Biosynth_Enz"/>
</dbReference>
<dbReference type="Pfam" id="PF00109">
    <property type="entry name" value="ketoacyl-synt"/>
    <property type="match status" value="1"/>
</dbReference>
<comment type="similarity">
    <text evidence="12">In the C-terminal section; belongs to the NRP synthetase family.</text>
</comment>
<dbReference type="Pfam" id="PF02801">
    <property type="entry name" value="Ketoacyl-synt_C"/>
    <property type="match status" value="1"/>
</dbReference>
<dbReference type="SMART" id="SM00827">
    <property type="entry name" value="PKS_AT"/>
    <property type="match status" value="1"/>
</dbReference>
<dbReference type="PANTHER" id="PTHR43775">
    <property type="entry name" value="FATTY ACID SYNTHASE"/>
    <property type="match status" value="1"/>
</dbReference>
<keyword evidence="5" id="KW-0436">Ligase</keyword>
<dbReference type="Gene3D" id="3.30.300.30">
    <property type="match status" value="2"/>
</dbReference>
<dbReference type="PROSITE" id="PS52004">
    <property type="entry name" value="KS3_2"/>
    <property type="match status" value="1"/>
</dbReference>
<name>A0A7W6LJ20_9HYPH</name>
<dbReference type="FunFam" id="3.30.559.30:FF:000006">
    <property type="entry name" value="Yersiniabactin polyketide/non-ribosomal peptide synthetase"/>
    <property type="match status" value="2"/>
</dbReference>
<evidence type="ECO:0000256" key="13">
    <source>
        <dbReference type="SAM" id="MobiDB-lite"/>
    </source>
</evidence>
<dbReference type="Gene3D" id="3.40.50.150">
    <property type="entry name" value="Vaccinia Virus protein VP39"/>
    <property type="match status" value="1"/>
</dbReference>
<dbReference type="FunFam" id="3.40.50.12780:FF:000012">
    <property type="entry name" value="Non-ribosomal peptide synthetase"/>
    <property type="match status" value="1"/>
</dbReference>
<dbReference type="InterPro" id="IPR018201">
    <property type="entry name" value="Ketoacyl_synth_AS"/>
</dbReference>
<feature type="domain" description="Ketosynthase family 3 (KS3)" evidence="15">
    <location>
        <begin position="689"/>
        <end position="1107"/>
    </location>
</feature>
<dbReference type="CDD" id="cd19535">
    <property type="entry name" value="Cyc_NRPS"/>
    <property type="match status" value="2"/>
</dbReference>
<dbReference type="GO" id="GO:0031177">
    <property type="term" value="F:phosphopantetheine binding"/>
    <property type="evidence" value="ECO:0007669"/>
    <property type="project" value="InterPro"/>
</dbReference>
<evidence type="ECO:0000256" key="5">
    <source>
        <dbReference type="ARBA" id="ARBA00022598"/>
    </source>
</evidence>
<dbReference type="GO" id="GO:0016874">
    <property type="term" value="F:ligase activity"/>
    <property type="evidence" value="ECO:0007669"/>
    <property type="project" value="UniProtKB-KW"/>
</dbReference>
<keyword evidence="4" id="KW-0597">Phosphoprotein</keyword>
<dbReference type="SUPFAM" id="SSF47336">
    <property type="entry name" value="ACP-like"/>
    <property type="match status" value="4"/>
</dbReference>
<dbReference type="Gene3D" id="3.40.50.980">
    <property type="match status" value="2"/>
</dbReference>
<dbReference type="FunFam" id="3.30.559.10:FF:000023">
    <property type="entry name" value="Non-ribosomal peptide synthetase"/>
    <property type="match status" value="2"/>
</dbReference>
<dbReference type="InterPro" id="IPR014043">
    <property type="entry name" value="Acyl_transferase_dom"/>
</dbReference>
<feature type="region of interest" description="Disordered" evidence="13">
    <location>
        <begin position="4125"/>
        <end position="4159"/>
    </location>
</feature>
<dbReference type="InterPro" id="IPR020806">
    <property type="entry name" value="PKS_PP-bd"/>
</dbReference>
<comment type="caution">
    <text evidence="16">The sequence shown here is derived from an EMBL/GenBank/DDBJ whole genome shotgun (WGS) entry which is preliminary data.</text>
</comment>
<dbReference type="Gene3D" id="3.30.559.30">
    <property type="entry name" value="Nonribosomal peptide synthetase, condensation domain"/>
    <property type="match status" value="2"/>
</dbReference>
<dbReference type="Pfam" id="PF00550">
    <property type="entry name" value="PP-binding"/>
    <property type="match status" value="4"/>
</dbReference>
<reference evidence="16 17" key="1">
    <citation type="submission" date="2020-08" db="EMBL/GenBank/DDBJ databases">
        <title>Genomic Encyclopedia of Type Strains, Phase IV (KMG-IV): sequencing the most valuable type-strain genomes for metagenomic binning, comparative biology and taxonomic classification.</title>
        <authorList>
            <person name="Goeker M."/>
        </authorList>
    </citation>
    <scope>NUCLEOTIDE SEQUENCE [LARGE SCALE GENOMIC DNA]</scope>
    <source>
        <strain evidence="16 17">DSM 29514</strain>
    </source>
</reference>
<dbReference type="InterPro" id="IPR016036">
    <property type="entry name" value="Malonyl_transacylase_ACP-bd"/>
</dbReference>
<dbReference type="CDD" id="cd05274">
    <property type="entry name" value="KR_FAS_SDR_x"/>
    <property type="match status" value="1"/>
</dbReference>
<dbReference type="CDD" id="cd05931">
    <property type="entry name" value="FAAL"/>
    <property type="match status" value="1"/>
</dbReference>
<dbReference type="Gene3D" id="3.30.70.3290">
    <property type="match status" value="1"/>
</dbReference>
<keyword evidence="10" id="KW-0443">Lipid metabolism</keyword>
<comment type="cofactor">
    <cofactor evidence="1">
        <name>pantetheine 4'-phosphate</name>
        <dbReference type="ChEBI" id="CHEBI:47942"/>
    </cofactor>
</comment>